<dbReference type="SMART" id="SM00448">
    <property type="entry name" value="REC"/>
    <property type="match status" value="1"/>
</dbReference>
<dbReference type="Gene3D" id="2.30.30.40">
    <property type="entry name" value="SH3 Domains"/>
    <property type="match status" value="1"/>
</dbReference>
<evidence type="ECO:0000313" key="13">
    <source>
        <dbReference type="EMBL" id="MDY3561736.1"/>
    </source>
</evidence>
<feature type="modified residue" description="4-aspartylphosphate" evidence="7">
    <location>
        <position position="907"/>
    </location>
</feature>
<dbReference type="SMART" id="SM00387">
    <property type="entry name" value="HATPase_c"/>
    <property type="match status" value="1"/>
</dbReference>
<dbReference type="Gene3D" id="3.30.565.10">
    <property type="entry name" value="Histidine kinase-like ATPase, C-terminal domain"/>
    <property type="match status" value="1"/>
</dbReference>
<dbReference type="Proteomes" id="UP001272242">
    <property type="component" value="Unassembled WGS sequence"/>
</dbReference>
<keyword evidence="3 7" id="KW-0597">Phosphoprotein</keyword>
<dbReference type="SMART" id="SM00260">
    <property type="entry name" value="CheW"/>
    <property type="match status" value="1"/>
</dbReference>
<protein>
    <recommendedName>
        <fullName evidence="2">histidine kinase</fullName>
        <ecNumber evidence="2">2.7.13.3</ecNumber>
    </recommendedName>
</protein>
<feature type="domain" description="HPt" evidence="12">
    <location>
        <begin position="1"/>
        <end position="108"/>
    </location>
</feature>
<dbReference type="InterPro" id="IPR008207">
    <property type="entry name" value="Sig_transdc_His_kin_Hpt_dom"/>
</dbReference>
<evidence type="ECO:0000256" key="5">
    <source>
        <dbReference type="ARBA" id="ARBA00022777"/>
    </source>
</evidence>
<reference evidence="14" key="1">
    <citation type="journal article" date="2023" name="Mar. Drugs">
        <title>Gemmata algarum, a Novel Planctomycete Isolated from an Algal Mat, Displays Antimicrobial Activity.</title>
        <authorList>
            <person name="Kumar G."/>
            <person name="Kallscheuer N."/>
            <person name="Kashif M."/>
            <person name="Ahamad S."/>
            <person name="Jagadeeshwari U."/>
            <person name="Pannikurungottu S."/>
            <person name="Haufschild T."/>
            <person name="Kabuu M."/>
            <person name="Sasikala C."/>
            <person name="Jogler C."/>
            <person name="Ramana C."/>
        </authorList>
    </citation>
    <scope>NUCLEOTIDE SEQUENCE [LARGE SCALE GENOMIC DNA]</scope>
    <source>
        <strain evidence="14">JC673</strain>
    </source>
</reference>
<evidence type="ECO:0000256" key="8">
    <source>
        <dbReference type="SAM" id="MobiDB-lite"/>
    </source>
</evidence>
<evidence type="ECO:0000259" key="10">
    <source>
        <dbReference type="PROSITE" id="PS50110"/>
    </source>
</evidence>
<dbReference type="Pfam" id="PF02518">
    <property type="entry name" value="HATPase_c"/>
    <property type="match status" value="1"/>
</dbReference>
<evidence type="ECO:0000256" key="1">
    <source>
        <dbReference type="ARBA" id="ARBA00000085"/>
    </source>
</evidence>
<dbReference type="InterPro" id="IPR036641">
    <property type="entry name" value="HPT_dom_sf"/>
</dbReference>
<evidence type="ECO:0000259" key="9">
    <source>
        <dbReference type="PROSITE" id="PS50109"/>
    </source>
</evidence>
<feature type="modified residue" description="Phosphohistidine" evidence="6">
    <location>
        <position position="48"/>
    </location>
</feature>
<feature type="region of interest" description="Disordered" evidence="8">
    <location>
        <begin position="138"/>
        <end position="176"/>
    </location>
</feature>
<dbReference type="CDD" id="cd00088">
    <property type="entry name" value="HPT"/>
    <property type="match status" value="1"/>
</dbReference>
<keyword evidence="4" id="KW-0808">Transferase</keyword>
<evidence type="ECO:0000256" key="6">
    <source>
        <dbReference type="PROSITE-ProRule" id="PRU00110"/>
    </source>
</evidence>
<feature type="domain" description="Response regulatory" evidence="10">
    <location>
        <begin position="858"/>
        <end position="974"/>
    </location>
</feature>
<dbReference type="InterPro" id="IPR011006">
    <property type="entry name" value="CheY-like_superfamily"/>
</dbReference>
<evidence type="ECO:0000256" key="3">
    <source>
        <dbReference type="ARBA" id="ARBA00022553"/>
    </source>
</evidence>
<sequence length="981" mass="104586">MNGLDASMFDLFRDEAKAHADTLAAGLVAVEARATDPVLLDELMRAAHSIKGAARIVGIDTAVRLAHVMEDALVAAQGGRIRLGPADIDVLLRGADVLAGLAALGPDATAAWEQANGPLVDALEPVLAAIAQGARPDVPQARAPEPHRPPGAAPAPAKPSPAAPRPETEFPAPPAFKPVAVPGEPFALRPDHSMLDLFREEAREHLGAVTKALPHLPSDPTAAEPVLEALKLLRGAARLVKCPPVADAASAMSSFVRTARETGHPIPARAIEWAQYATATLAGALATDDDTFGEWIGSAAPALATASDVLIRLAEADRARGAAVPPEGPGKDSHSEPPTERGGQPASEPSTSPPARATTDRNGPRAEGSVGRSSSVIAVREPRAVTLSPPPPPPAPAPPVAEPVVRVSAQSLNRLMGLAGESLVQARWLPTFSTALLKMKKRHDLLTALIDTTYHATLGGAPADQVAELVADTRRQWLTCRQELTEQTASFDDHAARAEDLNARLYREVIVSRMRPFGDGLHGLPRMVRDIARALGKDARLVVVGEGTEVDRDILEKLEAPLAHLIRNAVDHGLEMPDLRRAAEKPVAGTVTVEARHRAGMLLVTVSDNGAGVDLNRLRAKIVERGLNSAEMAAKLTDAELLEFLFLPGFSTASAVTEFSGRGVGLDVVLDTIRKVGGNVRITTTRGQGTTFHLQLPLTLSVIRAVVVDVAGEPYAFPHTRIDRLIRVRRAEVRSIEHRQFVTVDGQNVGLVVAAQLLDMPAPPPVGDDVPVVLLSDGTGTYGLVVDAFRGEQDLVVRPLDPRLGKVPNLSAAAILDDGAPVLIVDVEDLFRSMDQFIQTGSLVRCETRPAGAGRKKRVLVVDDSITVREVERQLLLYKGYDVAVAVDGVDGWNKVRAERCDLLVSDIDMPRMNGLQLVQAVRADDRLRDLPVIIVSYKERDEDRLKGLEVGANAYLTKSSFHDNRFIETVAELIGAADGL</sequence>
<dbReference type="EC" id="2.7.13.3" evidence="2"/>
<dbReference type="SUPFAM" id="SSF55874">
    <property type="entry name" value="ATPase domain of HSP90 chaperone/DNA topoisomerase II/histidine kinase"/>
    <property type="match status" value="1"/>
</dbReference>
<dbReference type="SUPFAM" id="SSF47226">
    <property type="entry name" value="Histidine-containing phosphotransfer domain, HPT domain"/>
    <property type="match status" value="2"/>
</dbReference>
<gene>
    <name evidence="13" type="ORF">R5W23_003163</name>
</gene>
<dbReference type="InterPro" id="IPR005467">
    <property type="entry name" value="His_kinase_dom"/>
</dbReference>
<evidence type="ECO:0000259" key="12">
    <source>
        <dbReference type="PROSITE" id="PS50894"/>
    </source>
</evidence>
<feature type="compositionally biased region" description="Basic and acidic residues" evidence="8">
    <location>
        <begin position="329"/>
        <end position="339"/>
    </location>
</feature>
<dbReference type="InterPro" id="IPR002545">
    <property type="entry name" value="CheW-lke_dom"/>
</dbReference>
<evidence type="ECO:0000256" key="2">
    <source>
        <dbReference type="ARBA" id="ARBA00012438"/>
    </source>
</evidence>
<dbReference type="InterPro" id="IPR051315">
    <property type="entry name" value="Bact_Chemotaxis_CheA"/>
</dbReference>
<dbReference type="InterPro" id="IPR004358">
    <property type="entry name" value="Sig_transdc_His_kin-like_C"/>
</dbReference>
<dbReference type="SUPFAM" id="SSF52172">
    <property type="entry name" value="CheY-like"/>
    <property type="match status" value="1"/>
</dbReference>
<dbReference type="PANTHER" id="PTHR43395:SF1">
    <property type="entry name" value="CHEMOTAXIS PROTEIN CHEA"/>
    <property type="match status" value="1"/>
</dbReference>
<feature type="domain" description="Histidine kinase" evidence="9">
    <location>
        <begin position="562"/>
        <end position="700"/>
    </location>
</feature>
<evidence type="ECO:0000259" key="11">
    <source>
        <dbReference type="PROSITE" id="PS50851"/>
    </source>
</evidence>
<dbReference type="PROSITE" id="PS50894">
    <property type="entry name" value="HPT"/>
    <property type="match status" value="1"/>
</dbReference>
<dbReference type="PROSITE" id="PS50110">
    <property type="entry name" value="RESPONSE_REGULATORY"/>
    <property type="match status" value="1"/>
</dbReference>
<accession>A0ABU5F2V4</accession>
<name>A0ABU5F2V4_9BACT</name>
<dbReference type="RefSeq" id="WP_320688093.1">
    <property type="nucleotide sequence ID" value="NZ_JAXBLV010000200.1"/>
</dbReference>
<dbReference type="PRINTS" id="PR00344">
    <property type="entry name" value="BCTRLSENSOR"/>
</dbReference>
<dbReference type="Pfam" id="PF01584">
    <property type="entry name" value="CheW"/>
    <property type="match status" value="1"/>
</dbReference>
<dbReference type="SUPFAM" id="SSF50341">
    <property type="entry name" value="CheW-like"/>
    <property type="match status" value="1"/>
</dbReference>
<dbReference type="GO" id="GO:0016301">
    <property type="term" value="F:kinase activity"/>
    <property type="evidence" value="ECO:0007669"/>
    <property type="project" value="UniProtKB-KW"/>
</dbReference>
<dbReference type="PROSITE" id="PS50851">
    <property type="entry name" value="CHEW"/>
    <property type="match status" value="1"/>
</dbReference>
<dbReference type="InterPro" id="IPR036890">
    <property type="entry name" value="HATPase_C_sf"/>
</dbReference>
<evidence type="ECO:0000313" key="14">
    <source>
        <dbReference type="Proteomes" id="UP001272242"/>
    </source>
</evidence>
<dbReference type="Pfam" id="PF01627">
    <property type="entry name" value="Hpt"/>
    <property type="match status" value="1"/>
</dbReference>
<feature type="domain" description="CheW-like" evidence="11">
    <location>
        <begin position="702"/>
        <end position="836"/>
    </location>
</feature>
<proteinExistence type="predicted"/>
<keyword evidence="14" id="KW-1185">Reference proteome</keyword>
<dbReference type="PANTHER" id="PTHR43395">
    <property type="entry name" value="SENSOR HISTIDINE KINASE CHEA"/>
    <property type="match status" value="1"/>
</dbReference>
<keyword evidence="5 13" id="KW-0418">Kinase</keyword>
<dbReference type="Pfam" id="PF00072">
    <property type="entry name" value="Response_reg"/>
    <property type="match status" value="1"/>
</dbReference>
<dbReference type="SMART" id="SM00073">
    <property type="entry name" value="HPT"/>
    <property type="match status" value="1"/>
</dbReference>
<comment type="catalytic activity">
    <reaction evidence="1">
        <text>ATP + protein L-histidine = ADP + protein N-phospho-L-histidine.</text>
        <dbReference type="EC" id="2.7.13.3"/>
    </reaction>
</comment>
<feature type="compositionally biased region" description="Pro residues" evidence="8">
    <location>
        <begin position="149"/>
        <end position="164"/>
    </location>
</feature>
<dbReference type="InterPro" id="IPR001789">
    <property type="entry name" value="Sig_transdc_resp-reg_receiver"/>
</dbReference>
<organism evidence="13 14">
    <name type="scientific">Gemmata algarum</name>
    <dbReference type="NCBI Taxonomy" id="2975278"/>
    <lineage>
        <taxon>Bacteria</taxon>
        <taxon>Pseudomonadati</taxon>
        <taxon>Planctomycetota</taxon>
        <taxon>Planctomycetia</taxon>
        <taxon>Gemmatales</taxon>
        <taxon>Gemmataceae</taxon>
        <taxon>Gemmata</taxon>
    </lineage>
</organism>
<evidence type="ECO:0000256" key="7">
    <source>
        <dbReference type="PROSITE-ProRule" id="PRU00169"/>
    </source>
</evidence>
<dbReference type="Gene3D" id="1.20.120.160">
    <property type="entry name" value="HPT domain"/>
    <property type="match status" value="2"/>
</dbReference>
<feature type="region of interest" description="Disordered" evidence="8">
    <location>
        <begin position="320"/>
        <end position="378"/>
    </location>
</feature>
<evidence type="ECO:0000256" key="4">
    <source>
        <dbReference type="ARBA" id="ARBA00022679"/>
    </source>
</evidence>
<dbReference type="Gene3D" id="3.40.50.2300">
    <property type="match status" value="1"/>
</dbReference>
<dbReference type="InterPro" id="IPR003594">
    <property type="entry name" value="HATPase_dom"/>
</dbReference>
<dbReference type="PROSITE" id="PS50109">
    <property type="entry name" value="HIS_KIN"/>
    <property type="match status" value="1"/>
</dbReference>
<comment type="caution">
    <text evidence="13">The sequence shown here is derived from an EMBL/GenBank/DDBJ whole genome shotgun (WGS) entry which is preliminary data.</text>
</comment>
<dbReference type="EMBL" id="JAXBLV010000200">
    <property type="protein sequence ID" value="MDY3561736.1"/>
    <property type="molecule type" value="Genomic_DNA"/>
</dbReference>
<dbReference type="InterPro" id="IPR036061">
    <property type="entry name" value="CheW-like_dom_sf"/>
</dbReference>